<sequence>MASVSTSHLILFIASLLIAASVAGTFTQGVQRLSSALGDRSVDVSSDIRSDITLISDPGSGAVYDASGDGNVTVLAKNTGSRDLEASSDQIEVLVNGRYQTDVSVAVVDGSAWTVGNVVRITIRLGQPLETDSDHRVKIIVNGDEEVLQFRT</sequence>
<dbReference type="EMBL" id="JBHSHT010000002">
    <property type="protein sequence ID" value="MFC4825149.1"/>
    <property type="molecule type" value="Genomic_DNA"/>
</dbReference>
<dbReference type="AlphaFoldDB" id="A0ABD5Q3P3"/>
<keyword evidence="2" id="KW-1185">Reference proteome</keyword>
<dbReference type="GeneID" id="73044141"/>
<accession>A0ABD5Q3P3</accession>
<name>A0ABD5Q3P3_9EURY</name>
<gene>
    <name evidence="1" type="ORF">ACFO9K_12865</name>
</gene>
<evidence type="ECO:0000313" key="1">
    <source>
        <dbReference type="EMBL" id="MFC4825149.1"/>
    </source>
</evidence>
<keyword evidence="1" id="KW-0282">Flagellum</keyword>
<keyword evidence="1" id="KW-0966">Cell projection</keyword>
<protein>
    <submittedName>
        <fullName evidence="1">Flagellar protein G</fullName>
    </submittedName>
</protein>
<evidence type="ECO:0000313" key="2">
    <source>
        <dbReference type="Proteomes" id="UP001595945"/>
    </source>
</evidence>
<organism evidence="1 2">
    <name type="scientific">Halorussus aquaticus</name>
    <dbReference type="NCBI Taxonomy" id="2953748"/>
    <lineage>
        <taxon>Archaea</taxon>
        <taxon>Methanobacteriati</taxon>
        <taxon>Methanobacteriota</taxon>
        <taxon>Stenosarchaea group</taxon>
        <taxon>Halobacteria</taxon>
        <taxon>Halobacteriales</taxon>
        <taxon>Haladaptataceae</taxon>
        <taxon>Halorussus</taxon>
    </lineage>
</organism>
<keyword evidence="1" id="KW-0969">Cilium</keyword>
<dbReference type="RefSeq" id="WP_254269154.1">
    <property type="nucleotide sequence ID" value="NZ_CP100400.1"/>
</dbReference>
<dbReference type="PANTHER" id="PTHR42200:SF2">
    <property type="entry name" value="ARCHAEAL FLAGELLA-RELATED PROTEIN F"/>
    <property type="match status" value="1"/>
</dbReference>
<dbReference type="PANTHER" id="PTHR42200">
    <property type="entry name" value="ARCHAEAL FLAGELLA-RELATED PROTEIN F-RELATED"/>
    <property type="match status" value="1"/>
</dbReference>
<dbReference type="Pfam" id="PF01917">
    <property type="entry name" value="Flagellin_arch-type"/>
    <property type="match status" value="1"/>
</dbReference>
<comment type="caution">
    <text evidence="1">The sequence shown here is derived from an EMBL/GenBank/DDBJ whole genome shotgun (WGS) entry which is preliminary data.</text>
</comment>
<dbReference type="InterPro" id="IPR002774">
    <property type="entry name" value="Flagellin_arc-type"/>
</dbReference>
<reference evidence="1 2" key="1">
    <citation type="journal article" date="2019" name="Int. J. Syst. Evol. Microbiol.">
        <title>The Global Catalogue of Microorganisms (GCM) 10K type strain sequencing project: providing services to taxonomists for standard genome sequencing and annotation.</title>
        <authorList>
            <consortium name="The Broad Institute Genomics Platform"/>
            <consortium name="The Broad Institute Genome Sequencing Center for Infectious Disease"/>
            <person name="Wu L."/>
            <person name="Ma J."/>
        </authorList>
    </citation>
    <scope>NUCLEOTIDE SEQUENCE [LARGE SCALE GENOMIC DNA]</scope>
    <source>
        <strain evidence="1 2">XZYJ18</strain>
    </source>
</reference>
<dbReference type="Proteomes" id="UP001595945">
    <property type="component" value="Unassembled WGS sequence"/>
</dbReference>
<proteinExistence type="predicted"/>